<dbReference type="Proteomes" id="UP001596368">
    <property type="component" value="Unassembled WGS sequence"/>
</dbReference>
<sequence length="44" mass="4749">MDHGESASLTVADTNAPRLEADATVEARLYVGEHRLATVRAVVR</sequence>
<proteinExistence type="predicted"/>
<organism evidence="1 2">
    <name type="scientific">Halobaculum litoreum</name>
    <dbReference type="NCBI Taxonomy" id="3031998"/>
    <lineage>
        <taxon>Archaea</taxon>
        <taxon>Methanobacteriati</taxon>
        <taxon>Methanobacteriota</taxon>
        <taxon>Stenosarchaea group</taxon>
        <taxon>Halobacteria</taxon>
        <taxon>Halobacteriales</taxon>
        <taxon>Haloferacaceae</taxon>
        <taxon>Halobaculum</taxon>
    </lineage>
</organism>
<dbReference type="RefSeq" id="WP_284012086.1">
    <property type="nucleotide sequence ID" value="NZ_CP126156.1"/>
</dbReference>
<protein>
    <submittedName>
        <fullName evidence="1">Uncharacterized protein</fullName>
    </submittedName>
</protein>
<reference evidence="1 2" key="1">
    <citation type="journal article" date="2019" name="Int. J. Syst. Evol. Microbiol.">
        <title>The Global Catalogue of Microorganisms (GCM) 10K type strain sequencing project: providing services to taxonomists for standard genome sequencing and annotation.</title>
        <authorList>
            <consortium name="The Broad Institute Genomics Platform"/>
            <consortium name="The Broad Institute Genome Sequencing Center for Infectious Disease"/>
            <person name="Wu L."/>
            <person name="Ma J."/>
        </authorList>
    </citation>
    <scope>NUCLEOTIDE SEQUENCE [LARGE SCALE GENOMIC DNA]</scope>
    <source>
        <strain evidence="1 2">DT92</strain>
    </source>
</reference>
<gene>
    <name evidence="1" type="ORF">ACFQRB_07205</name>
</gene>
<keyword evidence="2" id="KW-1185">Reference proteome</keyword>
<accession>A0ABD5XTB8</accession>
<dbReference type="EMBL" id="JBHSZG010000001">
    <property type="protein sequence ID" value="MFC7136382.1"/>
    <property type="molecule type" value="Genomic_DNA"/>
</dbReference>
<dbReference type="GeneID" id="81122032"/>
<evidence type="ECO:0000313" key="2">
    <source>
        <dbReference type="Proteomes" id="UP001596368"/>
    </source>
</evidence>
<dbReference type="AlphaFoldDB" id="A0ABD5XTB8"/>
<name>A0ABD5XTB8_9EURY</name>
<evidence type="ECO:0000313" key="1">
    <source>
        <dbReference type="EMBL" id="MFC7136382.1"/>
    </source>
</evidence>
<comment type="caution">
    <text evidence="1">The sequence shown here is derived from an EMBL/GenBank/DDBJ whole genome shotgun (WGS) entry which is preliminary data.</text>
</comment>